<keyword evidence="3" id="KW-1185">Reference proteome</keyword>
<feature type="region of interest" description="Disordered" evidence="1">
    <location>
        <begin position="108"/>
        <end position="160"/>
    </location>
</feature>
<dbReference type="PANTHER" id="PTHR34861:SF10">
    <property type="entry name" value="CYCLASE"/>
    <property type="match status" value="1"/>
</dbReference>
<feature type="region of interest" description="Disordered" evidence="1">
    <location>
        <begin position="422"/>
        <end position="451"/>
    </location>
</feature>
<evidence type="ECO:0000313" key="2">
    <source>
        <dbReference type="EMBL" id="MFD1513794.1"/>
    </source>
</evidence>
<dbReference type="EMBL" id="JBHUDC010000005">
    <property type="protein sequence ID" value="MFD1513794.1"/>
    <property type="molecule type" value="Genomic_DNA"/>
</dbReference>
<gene>
    <name evidence="2" type="ORF">ACFSBT_10945</name>
</gene>
<protein>
    <submittedName>
        <fullName evidence="2">Cyclase family protein</fullName>
    </submittedName>
</protein>
<reference evidence="2 3" key="1">
    <citation type="journal article" date="2019" name="Int. J. Syst. Evol. Microbiol.">
        <title>The Global Catalogue of Microorganisms (GCM) 10K type strain sequencing project: providing services to taxonomists for standard genome sequencing and annotation.</title>
        <authorList>
            <consortium name="The Broad Institute Genomics Platform"/>
            <consortium name="The Broad Institute Genome Sequencing Center for Infectious Disease"/>
            <person name="Wu L."/>
            <person name="Ma J."/>
        </authorList>
    </citation>
    <scope>NUCLEOTIDE SEQUENCE [LARGE SCALE GENOMIC DNA]</scope>
    <source>
        <strain evidence="2 3">CGMCC 1.12563</strain>
    </source>
</reference>
<accession>A0ABD6AY34</accession>
<dbReference type="AlphaFoldDB" id="A0ABD6AY34"/>
<evidence type="ECO:0000313" key="3">
    <source>
        <dbReference type="Proteomes" id="UP001597187"/>
    </source>
</evidence>
<dbReference type="Proteomes" id="UP001597187">
    <property type="component" value="Unassembled WGS sequence"/>
</dbReference>
<name>A0ABD6AY34_9EURY</name>
<dbReference type="InterPro" id="IPR037175">
    <property type="entry name" value="KFase_sf"/>
</dbReference>
<dbReference type="PROSITE" id="PS51318">
    <property type="entry name" value="TAT"/>
    <property type="match status" value="1"/>
</dbReference>
<sequence length="451" mass="47610">MSDHSHDHDECTGRLDRRGFVQGCGAALALAAGGTSLEAVAAQENTADVAALLDGLPDNWGRWGEDDELGALNLLDSEAAFRGMLTTIRGGPTNIGRFTLQLPVTGEVINPDPADPETVLAPGDGSDPQFPSTDVGDPAFPPRTPGRRTNTTPPEGSPVAGGVRFADDKFAADLFLQGTTHVDALGHAWYGDQLYNGFDAATTGAEKSFDTALDGTRTTDAVVEESEQASLEPFDTTTGLDRAAITNAADAGIAGRGVLLDVGRYAEESDEQHRLPLGYEITLQDLLNTADAQGVDVEDRDILLIRTGSTARTRDPEAAWAPLGEAGIVFSEELVEWVYEKDIPYIGADNLAVEKVAQVIDGETYVIPLHGAFLRNLGVTLNEILWLEDLGAACAADGIYDFLFVAAPLNVERATGAPVNPVVLKATGRGPGGKGREGHDSDDDEGDDTDD</sequence>
<comment type="caution">
    <text evidence="2">The sequence shown here is derived from an EMBL/GenBank/DDBJ whole genome shotgun (WGS) entry which is preliminary data.</text>
</comment>
<dbReference type="InterPro" id="IPR006311">
    <property type="entry name" value="TAT_signal"/>
</dbReference>
<dbReference type="RefSeq" id="WP_250873763.1">
    <property type="nucleotide sequence ID" value="NZ_JALXFV010000005.1"/>
</dbReference>
<feature type="compositionally biased region" description="Acidic residues" evidence="1">
    <location>
        <begin position="440"/>
        <end position="451"/>
    </location>
</feature>
<proteinExistence type="predicted"/>
<dbReference type="Gene3D" id="3.50.30.50">
    <property type="entry name" value="Putative cyclase"/>
    <property type="match status" value="1"/>
</dbReference>
<dbReference type="InterPro" id="IPR007325">
    <property type="entry name" value="KFase/CYL"/>
</dbReference>
<organism evidence="2 3">
    <name type="scientific">Halomarina rubra</name>
    <dbReference type="NCBI Taxonomy" id="2071873"/>
    <lineage>
        <taxon>Archaea</taxon>
        <taxon>Methanobacteriati</taxon>
        <taxon>Methanobacteriota</taxon>
        <taxon>Stenosarchaea group</taxon>
        <taxon>Halobacteria</taxon>
        <taxon>Halobacteriales</taxon>
        <taxon>Natronomonadaceae</taxon>
        <taxon>Halomarina</taxon>
    </lineage>
</organism>
<dbReference type="PANTHER" id="PTHR34861">
    <property type="match status" value="1"/>
</dbReference>
<dbReference type="Pfam" id="PF04199">
    <property type="entry name" value="Cyclase"/>
    <property type="match status" value="1"/>
</dbReference>
<dbReference type="SUPFAM" id="SSF102198">
    <property type="entry name" value="Putative cyclase"/>
    <property type="match status" value="1"/>
</dbReference>
<evidence type="ECO:0000256" key="1">
    <source>
        <dbReference type="SAM" id="MobiDB-lite"/>
    </source>
</evidence>